<gene>
    <name evidence="1" type="ORF">C427_2104</name>
</gene>
<dbReference type="EMBL" id="CP003837">
    <property type="protein sequence ID" value="AGH44213.1"/>
    <property type="molecule type" value="Genomic_DNA"/>
</dbReference>
<keyword evidence="2" id="KW-1185">Reference proteome</keyword>
<dbReference type="Proteomes" id="UP000011864">
    <property type="component" value="Chromosome"/>
</dbReference>
<name>K7AIJ6_9ALTE</name>
<dbReference type="HOGENOM" id="CLU_3046253_0_0_6"/>
<proteinExistence type="predicted"/>
<dbReference type="STRING" id="1129794.C427_2104"/>
<organism evidence="1 2">
    <name type="scientific">Paraglaciecola psychrophila 170</name>
    <dbReference type="NCBI Taxonomy" id="1129794"/>
    <lineage>
        <taxon>Bacteria</taxon>
        <taxon>Pseudomonadati</taxon>
        <taxon>Pseudomonadota</taxon>
        <taxon>Gammaproteobacteria</taxon>
        <taxon>Alteromonadales</taxon>
        <taxon>Alteromonadaceae</taxon>
        <taxon>Paraglaciecola</taxon>
    </lineage>
</organism>
<dbReference type="KEGG" id="gps:C427_2104"/>
<evidence type="ECO:0000313" key="1">
    <source>
        <dbReference type="EMBL" id="AGH44213.1"/>
    </source>
</evidence>
<accession>K7AIJ6</accession>
<dbReference type="AlphaFoldDB" id="K7AIJ6"/>
<evidence type="ECO:0000313" key="2">
    <source>
        <dbReference type="Proteomes" id="UP000011864"/>
    </source>
</evidence>
<dbReference type="PATRIC" id="fig|1129794.4.peg.2082"/>
<reference evidence="1 2" key="1">
    <citation type="journal article" date="2013" name="Genome Announc.">
        <title>Complete Genome Sequence of Glaciecola psychrophila Strain 170T.</title>
        <authorList>
            <person name="Yin J."/>
            <person name="Chen J."/>
            <person name="Liu G."/>
            <person name="Yu Y."/>
            <person name="Song L."/>
            <person name="Wang X."/>
            <person name="Qu X."/>
        </authorList>
    </citation>
    <scope>NUCLEOTIDE SEQUENCE [LARGE SCALE GENOMIC DNA]</scope>
    <source>
        <strain evidence="1 2">170</strain>
    </source>
</reference>
<sequence length="54" mass="6329">MTADPSQQKYEQRIILLYFAAKTLQHQHPLSFSHVPLGDIAKNSQISQRNYTQW</sequence>
<protein>
    <submittedName>
        <fullName evidence="1">Uncharacterized protein</fullName>
    </submittedName>
</protein>